<evidence type="ECO:0000259" key="2">
    <source>
        <dbReference type="Pfam" id="PF00656"/>
    </source>
</evidence>
<protein>
    <submittedName>
        <fullName evidence="3">Clan CD, family C14, metacaspase-like cysteine peptidase</fullName>
    </submittedName>
</protein>
<evidence type="ECO:0000313" key="4">
    <source>
        <dbReference type="Proteomes" id="UP000179807"/>
    </source>
</evidence>
<dbReference type="Gene3D" id="3.40.50.1460">
    <property type="match status" value="1"/>
</dbReference>
<feature type="domain" description="Peptidase C14 caspase" evidence="2">
    <location>
        <begin position="5"/>
        <end position="202"/>
    </location>
</feature>
<dbReference type="Proteomes" id="UP000179807">
    <property type="component" value="Unassembled WGS sequence"/>
</dbReference>
<evidence type="ECO:0000313" key="3">
    <source>
        <dbReference type="EMBL" id="OHT15977.1"/>
    </source>
</evidence>
<dbReference type="SUPFAM" id="SSF52129">
    <property type="entry name" value="Caspase-like"/>
    <property type="match status" value="1"/>
</dbReference>
<reference evidence="3" key="1">
    <citation type="submission" date="2016-10" db="EMBL/GenBank/DDBJ databases">
        <authorList>
            <person name="Benchimol M."/>
            <person name="Almeida L.G."/>
            <person name="Vasconcelos A.T."/>
            <person name="Perreira-Neves A."/>
            <person name="Rosa I.A."/>
            <person name="Tasca T."/>
            <person name="Bogo M.R."/>
            <person name="de Souza W."/>
        </authorList>
    </citation>
    <scope>NUCLEOTIDE SEQUENCE [LARGE SCALE GENOMIC DNA]</scope>
    <source>
        <strain evidence="3">K</strain>
    </source>
</reference>
<dbReference type="InterPro" id="IPR011600">
    <property type="entry name" value="Pept_C14_caspase"/>
</dbReference>
<dbReference type="GO" id="GO:0004197">
    <property type="term" value="F:cysteine-type endopeptidase activity"/>
    <property type="evidence" value="ECO:0007669"/>
    <property type="project" value="InterPro"/>
</dbReference>
<dbReference type="GO" id="GO:0005737">
    <property type="term" value="C:cytoplasm"/>
    <property type="evidence" value="ECO:0007669"/>
    <property type="project" value="TreeGrafter"/>
</dbReference>
<organism evidence="3 4">
    <name type="scientific">Tritrichomonas foetus</name>
    <dbReference type="NCBI Taxonomy" id="1144522"/>
    <lineage>
        <taxon>Eukaryota</taxon>
        <taxon>Metamonada</taxon>
        <taxon>Parabasalia</taxon>
        <taxon>Tritrichomonadida</taxon>
        <taxon>Tritrichomonadidae</taxon>
        <taxon>Tritrichomonas</taxon>
    </lineage>
</organism>
<dbReference type="InterPro" id="IPR029030">
    <property type="entry name" value="Caspase-like_dom_sf"/>
</dbReference>
<dbReference type="OrthoDB" id="3223806at2759"/>
<dbReference type="PANTHER" id="PTHR48104:SF30">
    <property type="entry name" value="METACASPASE-1"/>
    <property type="match status" value="1"/>
</dbReference>
<evidence type="ECO:0000256" key="1">
    <source>
        <dbReference type="ARBA" id="ARBA00009005"/>
    </source>
</evidence>
<dbReference type="AlphaFoldDB" id="A0A1J4KXK0"/>
<dbReference type="Pfam" id="PF00656">
    <property type="entry name" value="Peptidase_C14"/>
    <property type="match status" value="1"/>
</dbReference>
<name>A0A1J4KXK0_9EUKA</name>
<dbReference type="InterPro" id="IPR050452">
    <property type="entry name" value="Metacaspase"/>
</dbReference>
<dbReference type="PANTHER" id="PTHR48104">
    <property type="entry name" value="METACASPASE-4"/>
    <property type="match status" value="1"/>
</dbReference>
<dbReference type="GeneID" id="94848875"/>
<dbReference type="GO" id="GO:0006508">
    <property type="term" value="P:proteolysis"/>
    <property type="evidence" value="ECO:0007669"/>
    <property type="project" value="InterPro"/>
</dbReference>
<proteinExistence type="inferred from homology"/>
<gene>
    <name evidence="3" type="ORF">TRFO_42159</name>
</gene>
<comment type="similarity">
    <text evidence="1">Belongs to the peptidase C14B family.</text>
</comment>
<keyword evidence="4" id="KW-1185">Reference proteome</keyword>
<dbReference type="RefSeq" id="XP_068369113.1">
    <property type="nucleotide sequence ID" value="XM_068514171.1"/>
</dbReference>
<dbReference type="EMBL" id="MLAK01000164">
    <property type="protein sequence ID" value="OHT15977.1"/>
    <property type="molecule type" value="Genomic_DNA"/>
</dbReference>
<comment type="caution">
    <text evidence="3">The sequence shown here is derived from an EMBL/GenBank/DDBJ whole genome shotgun (WGS) entry which is preliminary data.</text>
</comment>
<dbReference type="VEuPathDB" id="TrichDB:TRFO_42159"/>
<sequence length="226" mass="25617">MDITRVCFICCNTYVTPKYKLGVGPLNDSITVAANLKMKGFFIYFLHNPKGQKFLDYLTMFLQKTSEHLTVYYTGHGASIPDKNGDESDGLDEVMIFDDGIVVDDKLVELIKKHATGRAKITLLNDCCHSGTIWDLPTDPKKAMKFPPNIVCISAAKDNQTAKQAKQRSNDQGLFTFFVFQEVRRNPNLTPKELQKIISEQLKKYKQTCLITPTRQELMNVPIFPS</sequence>
<accession>A0A1J4KXK0</accession>